<keyword evidence="7" id="KW-0539">Nucleus</keyword>
<dbReference type="InterPro" id="IPR026992">
    <property type="entry name" value="DIOX_N"/>
</dbReference>
<keyword evidence="6 9" id="KW-0408">Iron</keyword>
<dbReference type="PANTHER" id="PTHR47991">
    <property type="entry name" value="OXOGLUTARATE/IRON-DEPENDENT DIOXYGENASE"/>
    <property type="match status" value="1"/>
</dbReference>
<feature type="domain" description="Fe2OG dioxygenase" evidence="11">
    <location>
        <begin position="198"/>
        <end position="298"/>
    </location>
</feature>
<evidence type="ECO:0000256" key="5">
    <source>
        <dbReference type="ARBA" id="ARBA00022723"/>
    </source>
</evidence>
<comment type="caution">
    <text evidence="12">The sequence shown here is derived from an EMBL/GenBank/DDBJ whole genome shotgun (WGS) entry which is preliminary data.</text>
</comment>
<dbReference type="Pfam" id="PF14226">
    <property type="entry name" value="DIOX_N"/>
    <property type="match status" value="1"/>
</dbReference>
<feature type="region of interest" description="Disordered" evidence="10">
    <location>
        <begin position="338"/>
        <end position="380"/>
    </location>
</feature>
<evidence type="ECO:0000256" key="9">
    <source>
        <dbReference type="RuleBase" id="RU003682"/>
    </source>
</evidence>
<evidence type="ECO:0000256" key="7">
    <source>
        <dbReference type="ARBA" id="ARBA00023242"/>
    </source>
</evidence>
<evidence type="ECO:0000256" key="1">
    <source>
        <dbReference type="ARBA" id="ARBA00004123"/>
    </source>
</evidence>
<dbReference type="InterPro" id="IPR050295">
    <property type="entry name" value="Plant_2OG-oxidoreductases"/>
</dbReference>
<evidence type="ECO:0000256" key="3">
    <source>
        <dbReference type="ARBA" id="ARBA00008056"/>
    </source>
</evidence>
<comment type="function">
    <text evidence="8">Involved in the regulation of shoot development and salicylic acid (SA) homeostasis.</text>
</comment>
<keyword evidence="9" id="KW-0560">Oxidoreductase</keyword>
<dbReference type="Gene3D" id="2.60.120.330">
    <property type="entry name" value="B-lactam Antibiotic, Isopenicillin N Synthase, Chain"/>
    <property type="match status" value="1"/>
</dbReference>
<feature type="compositionally biased region" description="Polar residues" evidence="10">
    <location>
        <begin position="338"/>
        <end position="347"/>
    </location>
</feature>
<accession>A0A699IK95</accession>
<organism evidence="12">
    <name type="scientific">Tanacetum cinerariifolium</name>
    <name type="common">Dalmatian daisy</name>
    <name type="synonym">Chrysanthemum cinerariifolium</name>
    <dbReference type="NCBI Taxonomy" id="118510"/>
    <lineage>
        <taxon>Eukaryota</taxon>
        <taxon>Viridiplantae</taxon>
        <taxon>Streptophyta</taxon>
        <taxon>Embryophyta</taxon>
        <taxon>Tracheophyta</taxon>
        <taxon>Spermatophyta</taxon>
        <taxon>Magnoliopsida</taxon>
        <taxon>eudicotyledons</taxon>
        <taxon>Gunneridae</taxon>
        <taxon>Pentapetalae</taxon>
        <taxon>asterids</taxon>
        <taxon>campanulids</taxon>
        <taxon>Asterales</taxon>
        <taxon>Asteraceae</taxon>
        <taxon>Asteroideae</taxon>
        <taxon>Anthemideae</taxon>
        <taxon>Anthemidinae</taxon>
        <taxon>Tanacetum</taxon>
    </lineage>
</organism>
<dbReference type="GO" id="GO:0005634">
    <property type="term" value="C:nucleus"/>
    <property type="evidence" value="ECO:0007669"/>
    <property type="project" value="UniProtKB-SubCell"/>
</dbReference>
<dbReference type="PROSITE" id="PS51471">
    <property type="entry name" value="FE2OG_OXY"/>
    <property type="match status" value="1"/>
</dbReference>
<dbReference type="GO" id="GO:0046872">
    <property type="term" value="F:metal ion binding"/>
    <property type="evidence" value="ECO:0007669"/>
    <property type="project" value="UniProtKB-KW"/>
</dbReference>
<dbReference type="Pfam" id="PF03171">
    <property type="entry name" value="2OG-FeII_Oxy"/>
    <property type="match status" value="1"/>
</dbReference>
<dbReference type="AlphaFoldDB" id="A0A699IK95"/>
<evidence type="ECO:0000256" key="10">
    <source>
        <dbReference type="SAM" id="MobiDB-lite"/>
    </source>
</evidence>
<dbReference type="InterPro" id="IPR005123">
    <property type="entry name" value="Oxoglu/Fe-dep_dioxygenase_dom"/>
</dbReference>
<evidence type="ECO:0000256" key="8">
    <source>
        <dbReference type="ARBA" id="ARBA00059922"/>
    </source>
</evidence>
<evidence type="ECO:0000256" key="6">
    <source>
        <dbReference type="ARBA" id="ARBA00023004"/>
    </source>
</evidence>
<sequence>MEPDSSFTSVMELTLECQKNIPEQYVLPPLQRPNMSLTDHIPTSLPLIDLSMINQPAHRSQVIDEVRAACKQLGFFQVINHGIPTSVMKDALDSAEEFFNLPSEAKMCFASADVHEPVRYGTSMNHGKDKVFYWRDFIKLYANPISEWIHLWPSNPPSYREKMGSYADAMHTLQKQLMEVILESLGLNANYLHEDIEEGSQVLAVNCYPSCPEPDLALGMPPHTDYGTLTILNQSHQGLEIMDHDKKWHSVPFNEGALIVQLGDQSEIMSNGRYRSTPHRAILNVQKKRLSIASLHSLAIEKKIGPAPELVDEQHPVAYKEGSFAEFLDCISHNSVSDVKGSQQQHTQSRRGVVWGRWNVDKSPPHDKPEKKGDCFQEDL</sequence>
<keyword evidence="5 9" id="KW-0479">Metal-binding</keyword>
<dbReference type="EMBL" id="BKCJ010294222">
    <property type="protein sequence ID" value="GEZ56298.1"/>
    <property type="molecule type" value="Genomic_DNA"/>
</dbReference>
<name>A0A699IK95_TANCI</name>
<dbReference type="InterPro" id="IPR027443">
    <property type="entry name" value="IPNS-like_sf"/>
</dbReference>
<dbReference type="InterPro" id="IPR044861">
    <property type="entry name" value="IPNS-like_FE2OG_OXY"/>
</dbReference>
<evidence type="ECO:0000313" key="12">
    <source>
        <dbReference type="EMBL" id="GEZ56298.1"/>
    </source>
</evidence>
<dbReference type="SUPFAM" id="SSF51197">
    <property type="entry name" value="Clavaminate synthase-like"/>
    <property type="match status" value="1"/>
</dbReference>
<evidence type="ECO:0000256" key="2">
    <source>
        <dbReference type="ARBA" id="ARBA00004496"/>
    </source>
</evidence>
<comment type="subcellular location">
    <subcellularLocation>
        <location evidence="2">Cytoplasm</location>
    </subcellularLocation>
    <subcellularLocation>
        <location evidence="1">Nucleus</location>
    </subcellularLocation>
</comment>
<evidence type="ECO:0000259" key="11">
    <source>
        <dbReference type="PROSITE" id="PS51471"/>
    </source>
</evidence>
<dbReference type="GO" id="GO:0051213">
    <property type="term" value="F:dioxygenase activity"/>
    <property type="evidence" value="ECO:0007669"/>
    <property type="project" value="UniProtKB-KW"/>
</dbReference>
<dbReference type="FunFam" id="2.60.120.330:FF:000015">
    <property type="entry name" value="Protein DMR6-LIKE OXYGENASE 1"/>
    <property type="match status" value="1"/>
</dbReference>
<protein>
    <submittedName>
        <fullName evidence="12">Flavanone 3-dioxygenase 3-like</fullName>
    </submittedName>
</protein>
<proteinExistence type="inferred from homology"/>
<feature type="compositionally biased region" description="Basic and acidic residues" evidence="10">
    <location>
        <begin position="359"/>
        <end position="380"/>
    </location>
</feature>
<keyword evidence="12" id="KW-0223">Dioxygenase</keyword>
<dbReference type="GO" id="GO:0005737">
    <property type="term" value="C:cytoplasm"/>
    <property type="evidence" value="ECO:0007669"/>
    <property type="project" value="UniProtKB-SubCell"/>
</dbReference>
<dbReference type="GO" id="GO:0016705">
    <property type="term" value="F:oxidoreductase activity, acting on paired donors, with incorporation or reduction of molecular oxygen"/>
    <property type="evidence" value="ECO:0007669"/>
    <property type="project" value="UniProtKB-ARBA"/>
</dbReference>
<gene>
    <name evidence="12" type="ORF">Tci_528271</name>
</gene>
<keyword evidence="4" id="KW-0963">Cytoplasm</keyword>
<comment type="similarity">
    <text evidence="3 9">Belongs to the iron/ascorbate-dependent oxidoreductase family.</text>
</comment>
<evidence type="ECO:0000256" key="4">
    <source>
        <dbReference type="ARBA" id="ARBA00022490"/>
    </source>
</evidence>
<reference evidence="12" key="1">
    <citation type="journal article" date="2019" name="Sci. Rep.">
        <title>Draft genome of Tanacetum cinerariifolium, the natural source of mosquito coil.</title>
        <authorList>
            <person name="Yamashiro T."/>
            <person name="Shiraishi A."/>
            <person name="Satake H."/>
            <person name="Nakayama K."/>
        </authorList>
    </citation>
    <scope>NUCLEOTIDE SEQUENCE</scope>
</reference>